<keyword evidence="11" id="KW-0325">Glycoprotein</keyword>
<feature type="transmembrane region" description="Helical" evidence="13">
    <location>
        <begin position="814"/>
        <end position="833"/>
    </location>
</feature>
<dbReference type="EMBL" id="KV454016">
    <property type="protein sequence ID" value="ODV94074.1"/>
    <property type="molecule type" value="Genomic_DNA"/>
</dbReference>
<feature type="transmembrane region" description="Helical" evidence="13">
    <location>
        <begin position="626"/>
        <end position="646"/>
    </location>
</feature>
<dbReference type="GO" id="GO:0006506">
    <property type="term" value="P:GPI anchor biosynthetic process"/>
    <property type="evidence" value="ECO:0007669"/>
    <property type="project" value="UniProtKB-UniPathway"/>
</dbReference>
<comment type="subcellular location">
    <subcellularLocation>
        <location evidence="1 13">Endoplasmic reticulum membrane</location>
        <topology evidence="1 13">Multi-pass membrane protein</topology>
    </subcellularLocation>
</comment>
<feature type="transmembrane region" description="Helical" evidence="13">
    <location>
        <begin position="449"/>
        <end position="468"/>
    </location>
</feature>
<dbReference type="InterPro" id="IPR017850">
    <property type="entry name" value="Alkaline_phosphatase_core_sf"/>
</dbReference>
<dbReference type="PANTHER" id="PTHR12250">
    <property type="entry name" value="PHOSPHATIDYLINOSITOL GLYCAN, CLASS N"/>
    <property type="match status" value="1"/>
</dbReference>
<feature type="transmembrane region" description="Helical" evidence="13">
    <location>
        <begin position="724"/>
        <end position="740"/>
    </location>
</feature>
<evidence type="ECO:0000256" key="6">
    <source>
        <dbReference type="ARBA" id="ARBA00022679"/>
    </source>
</evidence>
<evidence type="ECO:0000256" key="12">
    <source>
        <dbReference type="ARBA" id="ARBA00023316"/>
    </source>
</evidence>
<dbReference type="UniPathway" id="UPA00196"/>
<name>A0A1E4TQQ8_PACTA</name>
<evidence type="ECO:0000256" key="10">
    <source>
        <dbReference type="ARBA" id="ARBA00023136"/>
    </source>
</evidence>
<evidence type="ECO:0000256" key="4">
    <source>
        <dbReference type="ARBA" id="ARBA00020831"/>
    </source>
</evidence>
<dbReference type="Pfam" id="PF00884">
    <property type="entry name" value="Sulfatase"/>
    <property type="match status" value="1"/>
</dbReference>
<dbReference type="FunFam" id="3.40.720.10:FF:000015">
    <property type="entry name" value="GPI ethanolamine phosphate transferase 1"/>
    <property type="match status" value="1"/>
</dbReference>
<dbReference type="GO" id="GO:0071555">
    <property type="term" value="P:cell wall organization"/>
    <property type="evidence" value="ECO:0007669"/>
    <property type="project" value="UniProtKB-KW"/>
</dbReference>
<feature type="transmembrane region" description="Helical" evidence="13">
    <location>
        <begin position="784"/>
        <end position="808"/>
    </location>
</feature>
<keyword evidence="12" id="KW-0961">Cell wall biogenesis/degradation</keyword>
<evidence type="ECO:0000256" key="13">
    <source>
        <dbReference type="RuleBase" id="RU367138"/>
    </source>
</evidence>
<keyword evidence="6 13" id="KW-0808">Transferase</keyword>
<dbReference type="PANTHER" id="PTHR12250:SF0">
    <property type="entry name" value="GPI ETHANOLAMINE PHOSPHATE TRANSFERASE 1"/>
    <property type="match status" value="1"/>
</dbReference>
<keyword evidence="7 13" id="KW-0812">Transmembrane</keyword>
<dbReference type="Gene3D" id="3.40.720.10">
    <property type="entry name" value="Alkaline Phosphatase, subunit A"/>
    <property type="match status" value="1"/>
</dbReference>
<evidence type="ECO:0000256" key="8">
    <source>
        <dbReference type="ARBA" id="ARBA00022824"/>
    </source>
</evidence>
<dbReference type="EC" id="2.-.-.-" evidence="13"/>
<dbReference type="CDD" id="cd16020">
    <property type="entry name" value="GPI_EPT_1"/>
    <property type="match status" value="1"/>
</dbReference>
<feature type="transmembrane region" description="Helical" evidence="13">
    <location>
        <begin position="489"/>
        <end position="509"/>
    </location>
</feature>
<dbReference type="GO" id="GO:0005789">
    <property type="term" value="C:endoplasmic reticulum membrane"/>
    <property type="evidence" value="ECO:0007669"/>
    <property type="project" value="UniProtKB-SubCell"/>
</dbReference>
<evidence type="ECO:0000256" key="7">
    <source>
        <dbReference type="ARBA" id="ARBA00022692"/>
    </source>
</evidence>
<feature type="transmembrane region" description="Helical" evidence="13">
    <location>
        <begin position="7"/>
        <end position="29"/>
    </location>
</feature>
<feature type="transmembrane region" description="Helical" evidence="13">
    <location>
        <begin position="854"/>
        <end position="875"/>
    </location>
</feature>
<evidence type="ECO:0000256" key="11">
    <source>
        <dbReference type="ARBA" id="ARBA00023180"/>
    </source>
</evidence>
<comment type="function">
    <text evidence="13">Ethanolamine phosphate transferase involved in glycosylphosphatidylinositol-anchor biosynthesis. Transfers ethanolamine phosphate to the first alpha-1,4-linked mannose of the glycosylphosphatidylinositol precursor of GPI-anchor.</text>
</comment>
<dbReference type="GO" id="GO:0051377">
    <property type="term" value="F:mannose-ethanolamine phosphotransferase activity"/>
    <property type="evidence" value="ECO:0007669"/>
    <property type="project" value="UniProtKB-UniRule"/>
</dbReference>
<dbReference type="InterPro" id="IPR000917">
    <property type="entry name" value="Sulfatase_N"/>
</dbReference>
<dbReference type="GO" id="GO:0000324">
    <property type="term" value="C:fungal-type vacuole"/>
    <property type="evidence" value="ECO:0007669"/>
    <property type="project" value="EnsemblFungi"/>
</dbReference>
<dbReference type="Proteomes" id="UP000094236">
    <property type="component" value="Unassembled WGS sequence"/>
</dbReference>
<proteinExistence type="inferred from homology"/>
<dbReference type="AlphaFoldDB" id="A0A1E4TQQ8"/>
<feature type="transmembrane region" description="Helical" evidence="13">
    <location>
        <begin position="515"/>
        <end position="531"/>
    </location>
</feature>
<keyword evidence="10 13" id="KW-0472">Membrane</keyword>
<dbReference type="GO" id="GO:0015867">
    <property type="term" value="P:ATP transport"/>
    <property type="evidence" value="ECO:0007669"/>
    <property type="project" value="EnsemblFungi"/>
</dbReference>
<evidence type="ECO:0000313" key="17">
    <source>
        <dbReference type="Proteomes" id="UP000094236"/>
    </source>
</evidence>
<keyword evidence="9 13" id="KW-1133">Transmembrane helix</keyword>
<feature type="transmembrane region" description="Helical" evidence="13">
    <location>
        <begin position="695"/>
        <end position="712"/>
    </location>
</feature>
<feature type="transmembrane region" description="Helical" evidence="13">
    <location>
        <begin position="575"/>
        <end position="590"/>
    </location>
</feature>
<evidence type="ECO:0000256" key="9">
    <source>
        <dbReference type="ARBA" id="ARBA00022989"/>
    </source>
</evidence>
<evidence type="ECO:0000313" key="16">
    <source>
        <dbReference type="EMBL" id="ODV94074.1"/>
    </source>
</evidence>
<keyword evidence="17" id="KW-1185">Reference proteome</keyword>
<comment type="similarity">
    <text evidence="3 13">Belongs to the PIGG/PIGN/PIGO family. PIGN subfamily.</text>
</comment>
<accession>A0A1E4TQQ8</accession>
<evidence type="ECO:0000256" key="2">
    <source>
        <dbReference type="ARBA" id="ARBA00004687"/>
    </source>
</evidence>
<keyword evidence="5 13" id="KW-0337">GPI-anchor biosynthesis</keyword>
<dbReference type="InterPro" id="IPR007070">
    <property type="entry name" value="GPI_EtnP_transferase_1"/>
</dbReference>
<evidence type="ECO:0000256" key="5">
    <source>
        <dbReference type="ARBA" id="ARBA00022502"/>
    </source>
</evidence>
<feature type="domain" description="GPI ethanolamine phosphate transferase 1 C-terminal" evidence="15">
    <location>
        <begin position="442"/>
        <end position="880"/>
    </location>
</feature>
<dbReference type="OrthoDB" id="2748310at2759"/>
<dbReference type="GO" id="GO:0009277">
    <property type="term" value="C:fungal-type cell wall"/>
    <property type="evidence" value="ECO:0007669"/>
    <property type="project" value="EnsemblFungi"/>
</dbReference>
<evidence type="ECO:0000259" key="15">
    <source>
        <dbReference type="Pfam" id="PF04987"/>
    </source>
</evidence>
<organism evidence="16 17">
    <name type="scientific">Pachysolen tannophilus NRRL Y-2460</name>
    <dbReference type="NCBI Taxonomy" id="669874"/>
    <lineage>
        <taxon>Eukaryota</taxon>
        <taxon>Fungi</taxon>
        <taxon>Dikarya</taxon>
        <taxon>Ascomycota</taxon>
        <taxon>Saccharomycotina</taxon>
        <taxon>Pichiomycetes</taxon>
        <taxon>Pachysolenaceae</taxon>
        <taxon>Pachysolen</taxon>
    </lineage>
</organism>
<feature type="transmembrane region" description="Helical" evidence="13">
    <location>
        <begin position="658"/>
        <end position="675"/>
    </location>
</feature>
<dbReference type="SUPFAM" id="SSF53649">
    <property type="entry name" value="Alkaline phosphatase-like"/>
    <property type="match status" value="1"/>
</dbReference>
<comment type="pathway">
    <text evidence="2 13">Glycolipid biosynthesis; glycosylphosphatidylinositol-anchor biosynthesis.</text>
</comment>
<dbReference type="InterPro" id="IPR017852">
    <property type="entry name" value="GPI_EtnP_transferase_1_C"/>
</dbReference>
<dbReference type="STRING" id="669874.A0A1E4TQQ8"/>
<evidence type="ECO:0000256" key="3">
    <source>
        <dbReference type="ARBA" id="ARBA00008400"/>
    </source>
</evidence>
<feature type="transmembrane region" description="Helical" evidence="13">
    <location>
        <begin position="881"/>
        <end position="904"/>
    </location>
</feature>
<gene>
    <name evidence="16" type="ORF">PACTADRAFT_4030</name>
</gene>
<dbReference type="InterPro" id="IPR037671">
    <property type="entry name" value="PIGN_N"/>
</dbReference>
<dbReference type="Pfam" id="PF04987">
    <property type="entry name" value="PigN"/>
    <property type="match status" value="1"/>
</dbReference>
<evidence type="ECO:0000259" key="14">
    <source>
        <dbReference type="Pfam" id="PF00884"/>
    </source>
</evidence>
<keyword evidence="8 13" id="KW-0256">Endoplasmic reticulum</keyword>
<feature type="transmembrane region" description="Helical" evidence="13">
    <location>
        <begin position="543"/>
        <end position="563"/>
    </location>
</feature>
<protein>
    <recommendedName>
        <fullName evidence="4 13">GPI ethanolamine phosphate transferase 1</fullName>
        <ecNumber evidence="13">2.-.-.-</ecNumber>
    </recommendedName>
</protein>
<reference evidence="17" key="1">
    <citation type="submission" date="2016-05" db="EMBL/GenBank/DDBJ databases">
        <title>Comparative genomics of biotechnologically important yeasts.</title>
        <authorList>
            <consortium name="DOE Joint Genome Institute"/>
            <person name="Riley R."/>
            <person name="Haridas S."/>
            <person name="Wolfe K.H."/>
            <person name="Lopes M.R."/>
            <person name="Hittinger C.T."/>
            <person name="Goker M."/>
            <person name="Salamov A."/>
            <person name="Wisecaver J."/>
            <person name="Long T.M."/>
            <person name="Aerts A.L."/>
            <person name="Barry K."/>
            <person name="Choi C."/>
            <person name="Clum A."/>
            <person name="Coughlan A.Y."/>
            <person name="Deshpande S."/>
            <person name="Douglass A.P."/>
            <person name="Hanson S.J."/>
            <person name="Klenk H.-P."/>
            <person name="Labutti K."/>
            <person name="Lapidus A."/>
            <person name="Lindquist E."/>
            <person name="Lipzen A."/>
            <person name="Meier-Kolthoff J.P."/>
            <person name="Ohm R.A."/>
            <person name="Otillar R.P."/>
            <person name="Pangilinan J."/>
            <person name="Peng Y."/>
            <person name="Rokas A."/>
            <person name="Rosa C.A."/>
            <person name="Scheuner C."/>
            <person name="Sibirny A.A."/>
            <person name="Slot J.C."/>
            <person name="Stielow J.B."/>
            <person name="Sun H."/>
            <person name="Kurtzman C.P."/>
            <person name="Blackwell M."/>
            <person name="Grigoriev I.V."/>
            <person name="Jeffries T.W."/>
        </authorList>
    </citation>
    <scope>NUCLEOTIDE SEQUENCE [LARGE SCALE GENOMIC DNA]</scope>
    <source>
        <strain evidence="17">NRRL Y-2460</strain>
    </source>
</reference>
<feature type="domain" description="Sulfatase N-terminal" evidence="14">
    <location>
        <begin position="231"/>
        <end position="340"/>
    </location>
</feature>
<evidence type="ECO:0000256" key="1">
    <source>
        <dbReference type="ARBA" id="ARBA00004477"/>
    </source>
</evidence>
<sequence length="931" mass="106567">MNSKRLIFLVIGIIFHLFYLWSIFDIYFVSPLVHGMRHFKSTDSAPAKRLFLIVGDGLRADTTFDLIHHPTSGKEEFLAPFLRNIVLNEGTYGISHTRMPTESRPGHVAMIAGFYEDVSAVTKGWKENPVDFDSTLNQSTHTYSFGSPDILPMFKAGASDSNKIDTWMYGHEFEDFSKSSIELDKFVFDHLYSLFNNASNDFKLMKEIKQDGNIFFLHLLGLDTAGHSYKPYSAEYYDNLKYIDTELSKLIPKIHDFFQDDNSAFIFTADHGMSAFGSHGDGHPNNTRTPLICWGSGIKKPVILNDPIYDDYTNSWDLHHIKRNDVNQADIASLISNLIGINYASNSVGELPLDYLDTSEEQKLKSLYQNAKAILEQYLVKEAELMKTQLNFKPYSKFVEISIEERKAEIEKLINFVEEGNKEYEAAAIDLVKSLIKVTLDGLYYLTTYNWLLLRSIVTLGFVGWIIYSFLNFLQHFILKDEKNSNTSLLNYLFFGFLLTSLSCLLYYQNSPFNYYMYLLFPIYFFQNITSNFSKLTKGTRLFFINISFFQKILIISSIIILYEGTVYGFFDRNVFTIMFIILAFYPLFLNTRSNISIIQKILWGFTCFNMSIFTTYDAVKEESLFQIILGGLLMTIISIVGYVRLQKNFNSHEYFPFKRSIILQILLLVASIKTTTDAVVSLQAKTGLSKVTQFLNWGIIVNSLIILPIIQHSRLNIPKNYKVKMLMLFLTFAPIFNILTISFESRFYCFFSLLIYQFILLESKFKSDVTENQDNVQLVRISVINFFFLQIAFFGTGNIASISAFSLESVYRLIPIFSPFLMGALLMIKLIIPYMLLSVGIGIMNHKLQLANYSISSLLISTSELLSLNFFYLVKTTGSWLDIGLTISNYCIGILSSLFIIIIEVGSNILLGDVDVSDDGDVKAKDKKNI</sequence>